<evidence type="ECO:0000256" key="10">
    <source>
        <dbReference type="ARBA" id="ARBA00023160"/>
    </source>
</evidence>
<sequence length="329" mass="36899">MSSVLRRRDANDVAATEPGFRVRKSDTPASIDIPNSYVSWPLKNQKPLPLVTLGNLFKNMQRLSLAITPSVAIYALFHDQDAVADTCLERITAGYHQHFLAVVRIGAAQGSSSGDAVIAASTIATPTPTSTRTTRTSASGAPHVGWMSIKPRYKPTCWSSGAAWCHPPPLAGLGWGDWRGVYFFVGAACLWYVHRPIFCVSSLAHWLCKTQFDDNHTARDHFTTVLVTVGESYHNFHHQLPMDYPNAIRWYQYDPTKWLRWAFPESKVKTGQLTMQLKQLWAMQDGLAQACDIDELRRESLQEQSVERVPGIIADFLDEHFCGYHLPVN</sequence>
<keyword evidence="8" id="KW-0443">Lipid metabolism</keyword>
<evidence type="ECO:0000256" key="8">
    <source>
        <dbReference type="ARBA" id="ARBA00023098"/>
    </source>
</evidence>
<name>K5X1C0_PHACS</name>
<keyword evidence="5" id="KW-0276">Fatty acid metabolism</keyword>
<dbReference type="GO" id="GO:0005789">
    <property type="term" value="C:endoplasmic reticulum membrane"/>
    <property type="evidence" value="ECO:0007669"/>
    <property type="project" value="TreeGrafter"/>
</dbReference>
<dbReference type="GO" id="GO:0005506">
    <property type="term" value="F:iron ion binding"/>
    <property type="evidence" value="ECO:0007669"/>
    <property type="project" value="TreeGrafter"/>
</dbReference>
<evidence type="ECO:0000256" key="5">
    <source>
        <dbReference type="ARBA" id="ARBA00022832"/>
    </source>
</evidence>
<reference evidence="11 12" key="1">
    <citation type="journal article" date="2012" name="BMC Genomics">
        <title>Comparative genomics of the white-rot fungi, Phanerochaete carnosa and P. chrysosporium, to elucidate the genetic basis of the distinct wood types they colonize.</title>
        <authorList>
            <person name="Suzuki H."/>
            <person name="MacDonald J."/>
            <person name="Syed K."/>
            <person name="Salamov A."/>
            <person name="Hori C."/>
            <person name="Aerts A."/>
            <person name="Henrissat B."/>
            <person name="Wiebenga A."/>
            <person name="vanKuyk P.A."/>
            <person name="Barry K."/>
            <person name="Lindquist E."/>
            <person name="LaButti K."/>
            <person name="Lapidus A."/>
            <person name="Lucas S."/>
            <person name="Coutinho P."/>
            <person name="Gong Y."/>
            <person name="Samejima M."/>
            <person name="Mahadevan R."/>
            <person name="Abou-Zaid M."/>
            <person name="de Vries R.P."/>
            <person name="Igarashi K."/>
            <person name="Yadav J.S."/>
            <person name="Grigoriev I.V."/>
            <person name="Master E.R."/>
        </authorList>
    </citation>
    <scope>NUCLEOTIDE SEQUENCE [LARGE SCALE GENOMIC DNA]</scope>
    <source>
        <strain evidence="11 12">HHB-10118-sp</strain>
    </source>
</reference>
<dbReference type="AlphaFoldDB" id="K5X1C0"/>
<dbReference type="InterPro" id="IPR015876">
    <property type="entry name" value="Acyl-CoA_DS"/>
</dbReference>
<gene>
    <name evidence="11" type="ORF">PHACADRAFT_194167</name>
</gene>
<proteinExistence type="inferred from homology"/>
<dbReference type="GO" id="GO:0006636">
    <property type="term" value="P:unsaturated fatty acid biosynthetic process"/>
    <property type="evidence" value="ECO:0007669"/>
    <property type="project" value="TreeGrafter"/>
</dbReference>
<evidence type="ECO:0000313" key="11">
    <source>
        <dbReference type="EMBL" id="EKM56567.1"/>
    </source>
</evidence>
<keyword evidence="6" id="KW-1133">Transmembrane helix</keyword>
<keyword evidence="7" id="KW-0560">Oxidoreductase</keyword>
<dbReference type="Proteomes" id="UP000008370">
    <property type="component" value="Unassembled WGS sequence"/>
</dbReference>
<dbReference type="RefSeq" id="XP_007394412.1">
    <property type="nucleotide sequence ID" value="XM_007394350.1"/>
</dbReference>
<dbReference type="InParanoid" id="K5X1C0"/>
<dbReference type="OrthoDB" id="10260134at2759"/>
<keyword evidence="9" id="KW-0472">Membrane</keyword>
<accession>K5X1C0</accession>
<comment type="subcellular location">
    <subcellularLocation>
        <location evidence="1">Membrane</location>
        <topology evidence="1">Multi-pass membrane protein</topology>
    </subcellularLocation>
</comment>
<evidence type="ECO:0000256" key="9">
    <source>
        <dbReference type="ARBA" id="ARBA00023136"/>
    </source>
</evidence>
<dbReference type="GeneID" id="18910971"/>
<keyword evidence="12" id="KW-1185">Reference proteome</keyword>
<dbReference type="EMBL" id="JH930471">
    <property type="protein sequence ID" value="EKM56567.1"/>
    <property type="molecule type" value="Genomic_DNA"/>
</dbReference>
<dbReference type="PANTHER" id="PTHR11351">
    <property type="entry name" value="ACYL-COA DESATURASE"/>
    <property type="match status" value="1"/>
</dbReference>
<evidence type="ECO:0000256" key="7">
    <source>
        <dbReference type="ARBA" id="ARBA00023002"/>
    </source>
</evidence>
<dbReference type="GO" id="GO:0004768">
    <property type="term" value="F:stearoyl-CoA 9-desaturase activity"/>
    <property type="evidence" value="ECO:0007669"/>
    <property type="project" value="TreeGrafter"/>
</dbReference>
<evidence type="ECO:0000256" key="4">
    <source>
        <dbReference type="ARBA" id="ARBA00022692"/>
    </source>
</evidence>
<evidence type="ECO:0000313" key="12">
    <source>
        <dbReference type="Proteomes" id="UP000008370"/>
    </source>
</evidence>
<organism evidence="11 12">
    <name type="scientific">Phanerochaete carnosa (strain HHB-10118-sp)</name>
    <name type="common">White-rot fungus</name>
    <name type="synonym">Peniophora carnosa</name>
    <dbReference type="NCBI Taxonomy" id="650164"/>
    <lineage>
        <taxon>Eukaryota</taxon>
        <taxon>Fungi</taxon>
        <taxon>Dikarya</taxon>
        <taxon>Basidiomycota</taxon>
        <taxon>Agaricomycotina</taxon>
        <taxon>Agaricomycetes</taxon>
        <taxon>Polyporales</taxon>
        <taxon>Phanerochaetaceae</taxon>
        <taxon>Phanerochaete</taxon>
    </lineage>
</organism>
<comment type="similarity">
    <text evidence="2">Belongs to the fatty acid desaturase type 1 family.</text>
</comment>
<evidence type="ECO:0000256" key="3">
    <source>
        <dbReference type="ARBA" id="ARBA00022516"/>
    </source>
</evidence>
<evidence type="ECO:0000256" key="1">
    <source>
        <dbReference type="ARBA" id="ARBA00004141"/>
    </source>
</evidence>
<dbReference type="PANTHER" id="PTHR11351:SF31">
    <property type="entry name" value="DESATURASE 1, ISOFORM A-RELATED"/>
    <property type="match status" value="1"/>
</dbReference>
<keyword evidence="4" id="KW-0812">Transmembrane</keyword>
<evidence type="ECO:0000256" key="2">
    <source>
        <dbReference type="ARBA" id="ARBA00009295"/>
    </source>
</evidence>
<protein>
    <recommendedName>
        <fullName evidence="13">Fatty acid desaturase domain-containing protein</fullName>
    </recommendedName>
</protein>
<dbReference type="KEGG" id="pco:PHACADRAFT_194167"/>
<keyword evidence="3" id="KW-0444">Lipid biosynthesis</keyword>
<keyword evidence="10" id="KW-0275">Fatty acid biosynthesis</keyword>
<dbReference type="HOGENOM" id="CLU_844966_0_0_1"/>
<evidence type="ECO:0000256" key="6">
    <source>
        <dbReference type="ARBA" id="ARBA00022989"/>
    </source>
</evidence>
<evidence type="ECO:0008006" key="13">
    <source>
        <dbReference type="Google" id="ProtNLM"/>
    </source>
</evidence>
<dbReference type="STRING" id="650164.K5X1C0"/>